<evidence type="ECO:0000313" key="3">
    <source>
        <dbReference type="Proteomes" id="UP001607151"/>
    </source>
</evidence>
<sequence>MITGIKALHNKELCSGMYELVCKESSHEYSVDKKVNSEHIKNCESVTVELYSKSTQGNTEGFICQTWNDVLKFKRHLSKPIKNIYIAECKSIVGESNRTIEYENYTKIADVLKLLEKIAYSKTSDQYLIVCGHALEIDIFVNAYALEHQIDTQVIDKLFEKDLHHEAMLSLIRECLFEQLSTINRKDRLSHLLRHFDVFATKVLVGYEQFVRNYSFDKVRREYQEKTTEYISKINSSFDDVAAKAFSIPAGVWLAAMQITESQIGSFQFLKNSVYLGMVLLLVIIVCCVFFGQFSFINALKREYSELFKRLKSDLDDEQGHEVDVLNSKLNKRYWIVFGKLSATIIFTVVLFVATLGLAIHAIK</sequence>
<accession>A0ABW7IZY3</accession>
<protein>
    <submittedName>
        <fullName evidence="2">Uncharacterized protein</fullName>
    </submittedName>
</protein>
<organism evidence="2 3">
    <name type="scientific">Vibrio rumoiensis</name>
    <dbReference type="NCBI Taxonomy" id="76258"/>
    <lineage>
        <taxon>Bacteria</taxon>
        <taxon>Pseudomonadati</taxon>
        <taxon>Pseudomonadota</taxon>
        <taxon>Gammaproteobacteria</taxon>
        <taxon>Vibrionales</taxon>
        <taxon>Vibrionaceae</taxon>
        <taxon>Vibrio</taxon>
    </lineage>
</organism>
<comment type="caution">
    <text evidence="2">The sequence shown here is derived from an EMBL/GenBank/DDBJ whole genome shotgun (WGS) entry which is preliminary data.</text>
</comment>
<keyword evidence="1" id="KW-0812">Transmembrane</keyword>
<reference evidence="2 3" key="1">
    <citation type="submission" date="2024-10" db="EMBL/GenBank/DDBJ databases">
        <authorList>
            <person name="Yibar A."/>
            <person name="Saticioglu I.B."/>
            <person name="Duman M."/>
            <person name="Ajmi N."/>
            <person name="Gurler F."/>
            <person name="Ay H."/>
            <person name="Onuk E."/>
            <person name="Guler S."/>
            <person name="Romalde J.L."/>
        </authorList>
    </citation>
    <scope>NUCLEOTIDE SEQUENCE [LARGE SCALE GENOMIC DNA]</scope>
    <source>
        <strain evidence="2 3">14-MA-B</strain>
    </source>
</reference>
<feature type="transmembrane region" description="Helical" evidence="1">
    <location>
        <begin position="341"/>
        <end position="363"/>
    </location>
</feature>
<dbReference type="EMBL" id="JBIHSN010000003">
    <property type="protein sequence ID" value="MFH0267212.1"/>
    <property type="molecule type" value="Genomic_DNA"/>
</dbReference>
<evidence type="ECO:0000313" key="2">
    <source>
        <dbReference type="EMBL" id="MFH0267212.1"/>
    </source>
</evidence>
<keyword evidence="1" id="KW-1133">Transmembrane helix</keyword>
<proteinExistence type="predicted"/>
<dbReference type="Proteomes" id="UP001607151">
    <property type="component" value="Unassembled WGS sequence"/>
</dbReference>
<name>A0ABW7IZY3_9VIBR</name>
<keyword evidence="1" id="KW-0472">Membrane</keyword>
<dbReference type="RefSeq" id="WP_394608723.1">
    <property type="nucleotide sequence ID" value="NZ_JBIHSN010000003.1"/>
</dbReference>
<gene>
    <name evidence="2" type="ORF">ACGRQ9_17340</name>
</gene>
<evidence type="ECO:0000256" key="1">
    <source>
        <dbReference type="SAM" id="Phobius"/>
    </source>
</evidence>
<keyword evidence="3" id="KW-1185">Reference proteome</keyword>
<feature type="transmembrane region" description="Helical" evidence="1">
    <location>
        <begin position="274"/>
        <end position="300"/>
    </location>
</feature>